<feature type="signal peptide" evidence="5">
    <location>
        <begin position="1"/>
        <end position="21"/>
    </location>
</feature>
<evidence type="ECO:0000313" key="6">
    <source>
        <dbReference type="EMBL" id="CUS05852.1"/>
    </source>
</evidence>
<dbReference type="PANTHER" id="PTHR43649:SF31">
    <property type="entry name" value="SN-GLYCEROL-3-PHOSPHATE-BINDING PERIPLASMIC PROTEIN UGPB"/>
    <property type="match status" value="1"/>
</dbReference>
<gene>
    <name evidence="6" type="ORF">CFX0092_B0318</name>
</gene>
<dbReference type="EMBL" id="LN890656">
    <property type="protein sequence ID" value="CUS05852.1"/>
    <property type="molecule type" value="Genomic_DNA"/>
</dbReference>
<organism evidence="6 7">
    <name type="scientific">Candidatus Promineifilum breve</name>
    <dbReference type="NCBI Taxonomy" id="1806508"/>
    <lineage>
        <taxon>Bacteria</taxon>
        <taxon>Bacillati</taxon>
        <taxon>Chloroflexota</taxon>
        <taxon>Ardenticatenia</taxon>
        <taxon>Candidatus Promineifilales</taxon>
        <taxon>Candidatus Promineifilaceae</taxon>
        <taxon>Candidatus Promineifilum</taxon>
    </lineage>
</organism>
<feature type="chain" id="PRO_5007820163" evidence="5">
    <location>
        <begin position="22"/>
        <end position="421"/>
    </location>
</feature>
<evidence type="ECO:0000256" key="4">
    <source>
        <dbReference type="ARBA" id="ARBA00022729"/>
    </source>
</evidence>
<dbReference type="Gene3D" id="3.40.190.10">
    <property type="entry name" value="Periplasmic binding protein-like II"/>
    <property type="match status" value="1"/>
</dbReference>
<name>A0A160T7B0_9CHLR</name>
<dbReference type="AlphaFoldDB" id="A0A160T7B0"/>
<dbReference type="RefSeq" id="WP_095045208.1">
    <property type="nucleotide sequence ID" value="NZ_LN890656.1"/>
</dbReference>
<keyword evidence="4 5" id="KW-0732">Signal</keyword>
<keyword evidence="3" id="KW-0813">Transport</keyword>
<dbReference type="PANTHER" id="PTHR43649">
    <property type="entry name" value="ARABINOSE-BINDING PROTEIN-RELATED"/>
    <property type="match status" value="1"/>
</dbReference>
<dbReference type="OrthoDB" id="2515880at2"/>
<dbReference type="InterPro" id="IPR006059">
    <property type="entry name" value="SBP"/>
</dbReference>
<evidence type="ECO:0000256" key="3">
    <source>
        <dbReference type="ARBA" id="ARBA00022448"/>
    </source>
</evidence>
<dbReference type="GO" id="GO:0030313">
    <property type="term" value="C:cell envelope"/>
    <property type="evidence" value="ECO:0007669"/>
    <property type="project" value="UniProtKB-SubCell"/>
</dbReference>
<proteinExistence type="inferred from homology"/>
<evidence type="ECO:0000256" key="2">
    <source>
        <dbReference type="ARBA" id="ARBA00008520"/>
    </source>
</evidence>
<comment type="subcellular location">
    <subcellularLocation>
        <location evidence="1">Cell envelope</location>
    </subcellularLocation>
</comment>
<sequence length="421" mass="45798">MRKLAVLFVCLLCLAACQSDPAPVSFMVFGDAAEFAAYEALVAAFEESQTGVDVTLTHIPSQGDYRTRLATDFAAGTPPDVSLLSYRRFGAFAAADQLEPLGAYLDDSDVIARDDFYPITLDSFTWGGELACIPQNISSLVVYYNRDLFTAAGVPEPADDWTWDDFLAAAQTLTLDLDGDGVTDQYGAGVEASLYRISPFVWQNGGRIVDDPANPSQLGLTREPSLVAFEWFVALQTEHGVVPNREAEASMDSETRFINGTTAMYLNSRRGTPTYRESAAFDWDVAPLPRGTQAAGVLHSDAYCLSAAAANKDAAWEFIEFANSPAGQTIVARSGRTVPSLIAVAESEAFLDPAVRPARSRVFLDTIPDLQMVPLLSTWAEIENTATEEIERAFFGDISAEEAAILARDRTEEYFTLALRP</sequence>
<dbReference type="Pfam" id="PF01547">
    <property type="entry name" value="SBP_bac_1"/>
    <property type="match status" value="1"/>
</dbReference>
<accession>A0A160T7B0</accession>
<protein>
    <submittedName>
        <fullName evidence="6">Extracellular solute-binding protein, family 1</fullName>
    </submittedName>
</protein>
<dbReference type="KEGG" id="pbf:CFX0092_B0318"/>
<dbReference type="SUPFAM" id="SSF53850">
    <property type="entry name" value="Periplasmic binding protein-like II"/>
    <property type="match status" value="1"/>
</dbReference>
<reference evidence="6" key="1">
    <citation type="submission" date="2016-01" db="EMBL/GenBank/DDBJ databases">
        <authorList>
            <person name="Mcilroy J.S."/>
            <person name="Karst M S."/>
            <person name="Albertsen M."/>
        </authorList>
    </citation>
    <scope>NUCLEOTIDE SEQUENCE</scope>
    <source>
        <strain evidence="6">Cfx-K</strain>
    </source>
</reference>
<evidence type="ECO:0000313" key="7">
    <source>
        <dbReference type="Proteomes" id="UP000215027"/>
    </source>
</evidence>
<keyword evidence="7" id="KW-1185">Reference proteome</keyword>
<dbReference type="InterPro" id="IPR050490">
    <property type="entry name" value="Bact_solute-bd_prot1"/>
</dbReference>
<dbReference type="CDD" id="cd13585">
    <property type="entry name" value="PBP2_TMBP_like"/>
    <property type="match status" value="1"/>
</dbReference>
<evidence type="ECO:0000256" key="5">
    <source>
        <dbReference type="SAM" id="SignalP"/>
    </source>
</evidence>
<evidence type="ECO:0000256" key="1">
    <source>
        <dbReference type="ARBA" id="ARBA00004196"/>
    </source>
</evidence>
<comment type="similarity">
    <text evidence="2">Belongs to the bacterial solute-binding protein 1 family.</text>
</comment>
<dbReference type="Proteomes" id="UP000215027">
    <property type="component" value="Chromosome II"/>
</dbReference>